<keyword evidence="3 5" id="KW-0687">Ribonucleoprotein</keyword>
<keyword evidence="7" id="KW-1185">Reference proteome</keyword>
<gene>
    <name evidence="5" type="primary">rpmB</name>
    <name evidence="6" type="ORF">DFR58_11931</name>
</gene>
<sequence>MAKCDICSKDVRFGLSVSHSNRKTNRSWKPNVKKVKIVDNGTTKSAHVCTRCLRSNKVTRAV</sequence>
<proteinExistence type="inferred from homology"/>
<dbReference type="Gene3D" id="2.30.170.40">
    <property type="entry name" value="Ribosomal protein L28/L24"/>
    <property type="match status" value="1"/>
</dbReference>
<accession>A0A369AZV0</accession>
<keyword evidence="2 5" id="KW-0689">Ribosomal protein</keyword>
<comment type="similarity">
    <text evidence="1 5">Belongs to the bacterial ribosomal protein bL28 family.</text>
</comment>
<evidence type="ECO:0000256" key="4">
    <source>
        <dbReference type="ARBA" id="ARBA00035174"/>
    </source>
</evidence>
<dbReference type="PANTHER" id="PTHR39080">
    <property type="entry name" value="50S RIBOSOMAL PROTEIN L28"/>
    <property type="match status" value="1"/>
</dbReference>
<evidence type="ECO:0000256" key="1">
    <source>
        <dbReference type="ARBA" id="ARBA00008760"/>
    </source>
</evidence>
<dbReference type="GO" id="GO:0006412">
    <property type="term" value="P:translation"/>
    <property type="evidence" value="ECO:0007669"/>
    <property type="project" value="UniProtKB-UniRule"/>
</dbReference>
<organism evidence="6 7">
    <name type="scientific">Anaerobacterium chartisolvens</name>
    <dbReference type="NCBI Taxonomy" id="1297424"/>
    <lineage>
        <taxon>Bacteria</taxon>
        <taxon>Bacillati</taxon>
        <taxon>Bacillota</taxon>
        <taxon>Clostridia</taxon>
        <taxon>Eubacteriales</taxon>
        <taxon>Oscillospiraceae</taxon>
        <taxon>Anaerobacterium</taxon>
    </lineage>
</organism>
<dbReference type="Proteomes" id="UP000253034">
    <property type="component" value="Unassembled WGS sequence"/>
</dbReference>
<dbReference type="Pfam" id="PF00830">
    <property type="entry name" value="Ribosomal_L28"/>
    <property type="match status" value="1"/>
</dbReference>
<dbReference type="AlphaFoldDB" id="A0A369AZV0"/>
<evidence type="ECO:0000313" key="7">
    <source>
        <dbReference type="Proteomes" id="UP000253034"/>
    </source>
</evidence>
<dbReference type="GO" id="GO:0005840">
    <property type="term" value="C:ribosome"/>
    <property type="evidence" value="ECO:0007669"/>
    <property type="project" value="UniProtKB-KW"/>
</dbReference>
<dbReference type="InterPro" id="IPR001383">
    <property type="entry name" value="Ribosomal_bL28_bact-type"/>
</dbReference>
<evidence type="ECO:0000313" key="6">
    <source>
        <dbReference type="EMBL" id="RCX12974.1"/>
    </source>
</evidence>
<dbReference type="SUPFAM" id="SSF143800">
    <property type="entry name" value="L28p-like"/>
    <property type="match status" value="1"/>
</dbReference>
<dbReference type="GO" id="GO:0003735">
    <property type="term" value="F:structural constituent of ribosome"/>
    <property type="evidence" value="ECO:0007669"/>
    <property type="project" value="InterPro"/>
</dbReference>
<dbReference type="PANTHER" id="PTHR39080:SF1">
    <property type="entry name" value="LARGE RIBOSOMAL SUBUNIT PROTEIN BL28A"/>
    <property type="match status" value="1"/>
</dbReference>
<dbReference type="HAMAP" id="MF_00373">
    <property type="entry name" value="Ribosomal_bL28"/>
    <property type="match status" value="1"/>
</dbReference>
<dbReference type="OrthoDB" id="9805609at2"/>
<dbReference type="InterPro" id="IPR034704">
    <property type="entry name" value="Ribosomal_bL28/bL31-like_sf"/>
</dbReference>
<reference evidence="6 7" key="1">
    <citation type="submission" date="2018-07" db="EMBL/GenBank/DDBJ databases">
        <title>Genomic Encyclopedia of Type Strains, Phase IV (KMG-IV): sequencing the most valuable type-strain genomes for metagenomic binning, comparative biology and taxonomic classification.</title>
        <authorList>
            <person name="Goeker M."/>
        </authorList>
    </citation>
    <scope>NUCLEOTIDE SEQUENCE [LARGE SCALE GENOMIC DNA]</scope>
    <source>
        <strain evidence="6 7">DSM 27016</strain>
    </source>
</reference>
<dbReference type="InterPro" id="IPR050096">
    <property type="entry name" value="Bacterial_rp_bL28"/>
</dbReference>
<evidence type="ECO:0000256" key="3">
    <source>
        <dbReference type="ARBA" id="ARBA00023274"/>
    </source>
</evidence>
<dbReference type="RefSeq" id="WP_114298726.1">
    <property type="nucleotide sequence ID" value="NZ_QPJT01000019.1"/>
</dbReference>
<evidence type="ECO:0000256" key="5">
    <source>
        <dbReference type="HAMAP-Rule" id="MF_00373"/>
    </source>
</evidence>
<dbReference type="EMBL" id="QPJT01000019">
    <property type="protein sequence ID" value="RCX12974.1"/>
    <property type="molecule type" value="Genomic_DNA"/>
</dbReference>
<dbReference type="InterPro" id="IPR037147">
    <property type="entry name" value="Ribosomal_bL28_sf"/>
</dbReference>
<dbReference type="GO" id="GO:1990904">
    <property type="term" value="C:ribonucleoprotein complex"/>
    <property type="evidence" value="ECO:0007669"/>
    <property type="project" value="UniProtKB-KW"/>
</dbReference>
<dbReference type="NCBIfam" id="TIGR00009">
    <property type="entry name" value="L28"/>
    <property type="match status" value="1"/>
</dbReference>
<protein>
    <recommendedName>
        <fullName evidence="4 5">Large ribosomal subunit protein bL28</fullName>
    </recommendedName>
</protein>
<comment type="caution">
    <text evidence="6">The sequence shown here is derived from an EMBL/GenBank/DDBJ whole genome shotgun (WGS) entry which is preliminary data.</text>
</comment>
<name>A0A369AZV0_9FIRM</name>
<evidence type="ECO:0000256" key="2">
    <source>
        <dbReference type="ARBA" id="ARBA00022980"/>
    </source>
</evidence>
<dbReference type="InterPro" id="IPR026569">
    <property type="entry name" value="Ribosomal_bL28"/>
</dbReference>